<evidence type="ECO:0000313" key="8">
    <source>
        <dbReference type="EMBL" id="KAF4313230.1"/>
    </source>
</evidence>
<evidence type="ECO:0000313" key="9">
    <source>
        <dbReference type="Proteomes" id="UP000572817"/>
    </source>
</evidence>
<feature type="transmembrane region" description="Helical" evidence="6">
    <location>
        <begin position="393"/>
        <end position="417"/>
    </location>
</feature>
<dbReference type="InterPro" id="IPR020846">
    <property type="entry name" value="MFS_dom"/>
</dbReference>
<dbReference type="GO" id="GO:0022857">
    <property type="term" value="F:transmembrane transporter activity"/>
    <property type="evidence" value="ECO:0007669"/>
    <property type="project" value="InterPro"/>
</dbReference>
<feature type="transmembrane region" description="Helical" evidence="6">
    <location>
        <begin position="196"/>
        <end position="215"/>
    </location>
</feature>
<organism evidence="8 9">
    <name type="scientific">Botryosphaeria dothidea</name>
    <dbReference type="NCBI Taxonomy" id="55169"/>
    <lineage>
        <taxon>Eukaryota</taxon>
        <taxon>Fungi</taxon>
        <taxon>Dikarya</taxon>
        <taxon>Ascomycota</taxon>
        <taxon>Pezizomycotina</taxon>
        <taxon>Dothideomycetes</taxon>
        <taxon>Dothideomycetes incertae sedis</taxon>
        <taxon>Botryosphaeriales</taxon>
        <taxon>Botryosphaeriaceae</taxon>
        <taxon>Botryosphaeria</taxon>
    </lineage>
</organism>
<dbReference type="InterPro" id="IPR005829">
    <property type="entry name" value="Sugar_transporter_CS"/>
</dbReference>
<evidence type="ECO:0000256" key="4">
    <source>
        <dbReference type="ARBA" id="ARBA00023136"/>
    </source>
</evidence>
<feature type="transmembrane region" description="Helical" evidence="6">
    <location>
        <begin position="141"/>
        <end position="160"/>
    </location>
</feature>
<dbReference type="OrthoDB" id="2351791at2759"/>
<gene>
    <name evidence="8" type="ORF">GTA08_BOTSDO00027</name>
</gene>
<dbReference type="PANTHER" id="PTHR23501:SF94">
    <property type="entry name" value="MAJOR FACILITATOR SUPERFAMILY (MFS) PROFILE DOMAIN-CONTAINING PROTEIN"/>
    <property type="match status" value="1"/>
</dbReference>
<dbReference type="PRINTS" id="PR01036">
    <property type="entry name" value="TCRTETB"/>
</dbReference>
<evidence type="ECO:0000256" key="1">
    <source>
        <dbReference type="ARBA" id="ARBA00004141"/>
    </source>
</evidence>
<comment type="subcellular location">
    <subcellularLocation>
        <location evidence="1">Membrane</location>
        <topology evidence="1">Multi-pass membrane protein</topology>
    </subcellularLocation>
</comment>
<dbReference type="GO" id="GO:0005886">
    <property type="term" value="C:plasma membrane"/>
    <property type="evidence" value="ECO:0007669"/>
    <property type="project" value="TreeGrafter"/>
</dbReference>
<dbReference type="Gene3D" id="1.20.1720.10">
    <property type="entry name" value="Multidrug resistance protein D"/>
    <property type="match status" value="1"/>
</dbReference>
<keyword evidence="4 6" id="KW-0472">Membrane</keyword>
<proteinExistence type="predicted"/>
<keyword evidence="9" id="KW-1185">Reference proteome</keyword>
<comment type="caution">
    <text evidence="8">The sequence shown here is derived from an EMBL/GenBank/DDBJ whole genome shotgun (WGS) entry which is preliminary data.</text>
</comment>
<feature type="transmembrane region" description="Helical" evidence="6">
    <location>
        <begin position="505"/>
        <end position="523"/>
    </location>
</feature>
<dbReference type="PANTHER" id="PTHR23501">
    <property type="entry name" value="MAJOR FACILITATOR SUPERFAMILY"/>
    <property type="match status" value="1"/>
</dbReference>
<dbReference type="EMBL" id="WWBZ02000001">
    <property type="protein sequence ID" value="KAF4313230.1"/>
    <property type="molecule type" value="Genomic_DNA"/>
</dbReference>
<evidence type="ECO:0000256" key="2">
    <source>
        <dbReference type="ARBA" id="ARBA00022692"/>
    </source>
</evidence>
<feature type="transmembrane region" description="Helical" evidence="6">
    <location>
        <begin position="108"/>
        <end position="129"/>
    </location>
</feature>
<reference evidence="8" key="1">
    <citation type="submission" date="2020-04" db="EMBL/GenBank/DDBJ databases">
        <title>Genome Assembly and Annotation of Botryosphaeria dothidea sdau 11-99, a Latent Pathogen of Apple Fruit Ring Rot in China.</title>
        <authorList>
            <person name="Yu C."/>
            <person name="Diao Y."/>
            <person name="Lu Q."/>
            <person name="Zhao J."/>
            <person name="Cui S."/>
            <person name="Peng C."/>
            <person name="He B."/>
            <person name="Liu H."/>
        </authorList>
    </citation>
    <scope>NUCLEOTIDE SEQUENCE [LARGE SCALE GENOMIC DNA]</scope>
    <source>
        <strain evidence="8">Sdau11-99</strain>
    </source>
</reference>
<dbReference type="AlphaFoldDB" id="A0A8H4J531"/>
<dbReference type="Gene3D" id="1.20.1250.20">
    <property type="entry name" value="MFS general substrate transporter like domains"/>
    <property type="match status" value="1"/>
</dbReference>
<feature type="transmembrane region" description="Helical" evidence="6">
    <location>
        <begin position="336"/>
        <end position="356"/>
    </location>
</feature>
<accession>A0A8H4J531</accession>
<feature type="transmembrane region" description="Helical" evidence="6">
    <location>
        <begin position="303"/>
        <end position="324"/>
    </location>
</feature>
<dbReference type="Proteomes" id="UP000572817">
    <property type="component" value="Unassembled WGS sequence"/>
</dbReference>
<keyword evidence="2 6" id="KW-0812">Transmembrane</keyword>
<name>A0A8H4J531_9PEZI</name>
<evidence type="ECO:0000256" key="3">
    <source>
        <dbReference type="ARBA" id="ARBA00022989"/>
    </source>
</evidence>
<dbReference type="PROSITE" id="PS50850">
    <property type="entry name" value="MFS"/>
    <property type="match status" value="1"/>
</dbReference>
<evidence type="ECO:0000259" key="7">
    <source>
        <dbReference type="PROSITE" id="PS50850"/>
    </source>
</evidence>
<dbReference type="InterPro" id="IPR036259">
    <property type="entry name" value="MFS_trans_sf"/>
</dbReference>
<feature type="transmembrane region" description="Helical" evidence="6">
    <location>
        <begin position="172"/>
        <end position="190"/>
    </location>
</feature>
<sequence>MSSELKTDPDPSTATRPTDEADANNAAPSGDDWKAGRAEWMIIVVLAFVSLMVSIDATILVTALPSLARALNGTAVDTFWTGTSYLLTEAVFQPFVVALSDVFGRRNIYLLSLSFFTVGTLICCLANNFREMLAGRSIQGIGGSGLLSLGLVIVTDIVPLRQRPTYVGINQLSWALGTIIGPLLGGVFVDRSTWRWIFYINFPFCAVGFLTVPLVMRLRAERLSLKHRLLNMDWLGGVLFIGSSCSFLIGVSWGGSQHAWSSWRTLVPIIVGVIGAACTIVWEAYGTSAPFLRLELLKGRSAAMAYTGAVLQGLLMFCELYYIPLYLESVKGFGPILTGVALMPLIGALLPVSVAVGRLMTRWGRYRWAVWSGWAVTCAGTGTLILLDVDIPTYGWVLVFILVGIGHGLILMSLNFAIQAMAETRNVAYAAAMYTFFRTFGMSIGVAIGGAVFQNMLQVHLADRGLPEAVAHDAEGFVTVLKTLPESSSEYQGYVEAYSQGFKNVFELLTAVAGVAGLMSLLIKGFTMDKALDTDHQLVATRDESGRSLAQD</sequence>
<evidence type="ECO:0000256" key="5">
    <source>
        <dbReference type="SAM" id="MobiDB-lite"/>
    </source>
</evidence>
<feature type="transmembrane region" description="Helical" evidence="6">
    <location>
        <begin position="40"/>
        <end position="64"/>
    </location>
</feature>
<dbReference type="PROSITE" id="PS00216">
    <property type="entry name" value="SUGAR_TRANSPORT_1"/>
    <property type="match status" value="1"/>
</dbReference>
<feature type="transmembrane region" description="Helical" evidence="6">
    <location>
        <begin position="265"/>
        <end position="282"/>
    </location>
</feature>
<dbReference type="InterPro" id="IPR011701">
    <property type="entry name" value="MFS"/>
</dbReference>
<feature type="region of interest" description="Disordered" evidence="5">
    <location>
        <begin position="1"/>
        <end position="30"/>
    </location>
</feature>
<keyword evidence="3 6" id="KW-1133">Transmembrane helix</keyword>
<feature type="transmembrane region" description="Helical" evidence="6">
    <location>
        <begin position="235"/>
        <end position="253"/>
    </location>
</feature>
<feature type="transmembrane region" description="Helical" evidence="6">
    <location>
        <begin position="368"/>
        <end position="387"/>
    </location>
</feature>
<dbReference type="SUPFAM" id="SSF103473">
    <property type="entry name" value="MFS general substrate transporter"/>
    <property type="match status" value="1"/>
</dbReference>
<feature type="domain" description="Major facilitator superfamily (MFS) profile" evidence="7">
    <location>
        <begin position="42"/>
        <end position="528"/>
    </location>
</feature>
<evidence type="ECO:0000256" key="6">
    <source>
        <dbReference type="SAM" id="Phobius"/>
    </source>
</evidence>
<dbReference type="Pfam" id="PF07690">
    <property type="entry name" value="MFS_1"/>
    <property type="match status" value="1"/>
</dbReference>
<feature type="transmembrane region" description="Helical" evidence="6">
    <location>
        <begin position="429"/>
        <end position="453"/>
    </location>
</feature>
<protein>
    <submittedName>
        <fullName evidence="8">MFS transporter</fullName>
    </submittedName>
</protein>